<evidence type="ECO:0000256" key="3">
    <source>
        <dbReference type="ARBA" id="ARBA00023082"/>
    </source>
</evidence>
<dbReference type="EMBL" id="FOYX01000001">
    <property type="protein sequence ID" value="SFR60953.1"/>
    <property type="molecule type" value="Genomic_DNA"/>
</dbReference>
<dbReference type="AlphaFoldDB" id="A0A1I6I2L6"/>
<keyword evidence="8" id="KW-1185">Reference proteome</keyword>
<reference evidence="8" key="1">
    <citation type="submission" date="2016-10" db="EMBL/GenBank/DDBJ databases">
        <authorList>
            <person name="Varghese N."/>
            <person name="Submissions S."/>
        </authorList>
    </citation>
    <scope>NUCLEOTIDE SEQUENCE [LARGE SCALE GENOMIC DNA]</scope>
    <source>
        <strain evidence="8">DSM 19891</strain>
    </source>
</reference>
<dbReference type="InterPro" id="IPR013324">
    <property type="entry name" value="RNA_pol_sigma_r3/r4-like"/>
</dbReference>
<gene>
    <name evidence="7" type="ORF">SAMN04488010_1035</name>
</gene>
<comment type="similarity">
    <text evidence="1">Belongs to the sigma-70 factor family. ECF subfamily.</text>
</comment>
<dbReference type="GO" id="GO:0006352">
    <property type="term" value="P:DNA-templated transcription initiation"/>
    <property type="evidence" value="ECO:0007669"/>
    <property type="project" value="InterPro"/>
</dbReference>
<keyword evidence="2" id="KW-0805">Transcription regulation</keyword>
<dbReference type="InterPro" id="IPR013325">
    <property type="entry name" value="RNA_pol_sigma_r2"/>
</dbReference>
<dbReference type="Pfam" id="PF04542">
    <property type="entry name" value="Sigma70_r2"/>
    <property type="match status" value="1"/>
</dbReference>
<dbReference type="RefSeq" id="WP_091901913.1">
    <property type="nucleotide sequence ID" value="NZ_FOYX01000001.1"/>
</dbReference>
<evidence type="ECO:0000259" key="6">
    <source>
        <dbReference type="Pfam" id="PF08281"/>
    </source>
</evidence>
<evidence type="ECO:0000256" key="2">
    <source>
        <dbReference type="ARBA" id="ARBA00023015"/>
    </source>
</evidence>
<dbReference type="Pfam" id="PF08281">
    <property type="entry name" value="Sigma70_r4_2"/>
    <property type="match status" value="1"/>
</dbReference>
<name>A0A1I6I2L6_9FLAO</name>
<feature type="domain" description="RNA polymerase sigma factor 70 region 4 type 2" evidence="6">
    <location>
        <begin position="112"/>
        <end position="161"/>
    </location>
</feature>
<evidence type="ECO:0000256" key="4">
    <source>
        <dbReference type="ARBA" id="ARBA00023163"/>
    </source>
</evidence>
<protein>
    <submittedName>
        <fullName evidence="7">RNA polymerase sigma-70 factor, ECF subfamily</fullName>
    </submittedName>
</protein>
<dbReference type="Gene3D" id="1.10.1740.10">
    <property type="match status" value="1"/>
</dbReference>
<dbReference type="InterPro" id="IPR013249">
    <property type="entry name" value="RNA_pol_sigma70_r4_t2"/>
</dbReference>
<sequence>MEPTKKEKFIRVIDEHKRIIYKIVNSYCPQREDRKDLEQEIVIQLWNAFDNYNPQYKFTTWMYRIALNTAISFYRKEKKWYRRNDFFNDESVFRLEDGNTVEDLALSANVKLLQEFIQKLKELDKAIMLLYLEENSYEEIADVLGISTTNVGTKIGRIKIKIKKEFDKINNHGR</sequence>
<dbReference type="GO" id="GO:0016987">
    <property type="term" value="F:sigma factor activity"/>
    <property type="evidence" value="ECO:0007669"/>
    <property type="project" value="UniProtKB-KW"/>
</dbReference>
<dbReference type="STRING" id="440514.SAMN04488010_1035"/>
<feature type="domain" description="RNA polymerase sigma-70 region 2" evidence="5">
    <location>
        <begin position="13"/>
        <end position="78"/>
    </location>
</feature>
<dbReference type="Gene3D" id="1.10.10.10">
    <property type="entry name" value="Winged helix-like DNA-binding domain superfamily/Winged helix DNA-binding domain"/>
    <property type="match status" value="1"/>
</dbReference>
<evidence type="ECO:0000313" key="8">
    <source>
        <dbReference type="Proteomes" id="UP000199462"/>
    </source>
</evidence>
<dbReference type="Proteomes" id="UP000199462">
    <property type="component" value="Unassembled WGS sequence"/>
</dbReference>
<dbReference type="InterPro" id="IPR014284">
    <property type="entry name" value="RNA_pol_sigma-70_dom"/>
</dbReference>
<dbReference type="PANTHER" id="PTHR43133">
    <property type="entry name" value="RNA POLYMERASE ECF-TYPE SIGMA FACTO"/>
    <property type="match status" value="1"/>
</dbReference>
<dbReference type="InterPro" id="IPR007627">
    <property type="entry name" value="RNA_pol_sigma70_r2"/>
</dbReference>
<dbReference type="InterPro" id="IPR036388">
    <property type="entry name" value="WH-like_DNA-bd_sf"/>
</dbReference>
<dbReference type="PANTHER" id="PTHR43133:SF45">
    <property type="entry name" value="RNA POLYMERASE ECF-TYPE SIGMA FACTOR"/>
    <property type="match status" value="1"/>
</dbReference>
<accession>A0A1I6I2L6</accession>
<evidence type="ECO:0000313" key="7">
    <source>
        <dbReference type="EMBL" id="SFR60953.1"/>
    </source>
</evidence>
<evidence type="ECO:0000256" key="1">
    <source>
        <dbReference type="ARBA" id="ARBA00010641"/>
    </source>
</evidence>
<dbReference type="GO" id="GO:0003677">
    <property type="term" value="F:DNA binding"/>
    <property type="evidence" value="ECO:0007669"/>
    <property type="project" value="InterPro"/>
</dbReference>
<dbReference type="SUPFAM" id="SSF88659">
    <property type="entry name" value="Sigma3 and sigma4 domains of RNA polymerase sigma factors"/>
    <property type="match status" value="1"/>
</dbReference>
<evidence type="ECO:0000259" key="5">
    <source>
        <dbReference type="Pfam" id="PF04542"/>
    </source>
</evidence>
<dbReference type="SUPFAM" id="SSF88946">
    <property type="entry name" value="Sigma2 domain of RNA polymerase sigma factors"/>
    <property type="match status" value="1"/>
</dbReference>
<organism evidence="7 8">
    <name type="scientific">Maribacter stanieri</name>
    <dbReference type="NCBI Taxonomy" id="440514"/>
    <lineage>
        <taxon>Bacteria</taxon>
        <taxon>Pseudomonadati</taxon>
        <taxon>Bacteroidota</taxon>
        <taxon>Flavobacteriia</taxon>
        <taxon>Flavobacteriales</taxon>
        <taxon>Flavobacteriaceae</taxon>
        <taxon>Maribacter</taxon>
    </lineage>
</organism>
<dbReference type="InterPro" id="IPR039425">
    <property type="entry name" value="RNA_pol_sigma-70-like"/>
</dbReference>
<keyword evidence="3" id="KW-0731">Sigma factor</keyword>
<keyword evidence="4" id="KW-0804">Transcription</keyword>
<dbReference type="NCBIfam" id="TIGR02937">
    <property type="entry name" value="sigma70-ECF"/>
    <property type="match status" value="1"/>
</dbReference>
<proteinExistence type="inferred from homology"/>